<feature type="coiled-coil region" evidence="3">
    <location>
        <begin position="419"/>
        <end position="497"/>
    </location>
</feature>
<dbReference type="PANTHER" id="PTHR47901:SF3">
    <property type="entry name" value="CASPASE-1"/>
    <property type="match status" value="1"/>
</dbReference>
<evidence type="ECO:0000259" key="4">
    <source>
        <dbReference type="PROSITE" id="PS50207"/>
    </source>
</evidence>
<dbReference type="InterPro" id="IPR001309">
    <property type="entry name" value="Pept_C14_p20"/>
</dbReference>
<dbReference type="PROSITE" id="PS50207">
    <property type="entry name" value="CASPASE_P10"/>
    <property type="match status" value="1"/>
</dbReference>
<dbReference type="InterPro" id="IPR002398">
    <property type="entry name" value="Pept_C14"/>
</dbReference>
<protein>
    <recommendedName>
        <fullName evidence="8">Caspase family p20 domain-containing protein</fullName>
    </recommendedName>
</protein>
<feature type="domain" description="Caspase family p20" evidence="5">
    <location>
        <begin position="157"/>
        <end position="279"/>
    </location>
</feature>
<name>A0A2A2KUM2_9BILA</name>
<organism evidence="6 7">
    <name type="scientific">Diploscapter pachys</name>
    <dbReference type="NCBI Taxonomy" id="2018661"/>
    <lineage>
        <taxon>Eukaryota</taxon>
        <taxon>Metazoa</taxon>
        <taxon>Ecdysozoa</taxon>
        <taxon>Nematoda</taxon>
        <taxon>Chromadorea</taxon>
        <taxon>Rhabditida</taxon>
        <taxon>Rhabditina</taxon>
        <taxon>Rhabditomorpha</taxon>
        <taxon>Rhabditoidea</taxon>
        <taxon>Rhabditidae</taxon>
        <taxon>Diploscapter</taxon>
    </lineage>
</organism>
<dbReference type="STRING" id="2018661.A0A2A2KUM2"/>
<evidence type="ECO:0000259" key="5">
    <source>
        <dbReference type="PROSITE" id="PS50208"/>
    </source>
</evidence>
<dbReference type="GO" id="GO:0004197">
    <property type="term" value="F:cysteine-type endopeptidase activity"/>
    <property type="evidence" value="ECO:0007669"/>
    <property type="project" value="InterPro"/>
</dbReference>
<sequence length="505" mass="57972">MAEGGPLENNQDADNEIDRLRQHFSTIRRRISELVEVAEKERNHDWTIKCLKLVVDYVPTLQESNIGLGIGVNDIRDVLLTGADGQLVKNDQVIDPLSIFETLDRECENWLRDHPEEEPIVPDSATSPLTTVKKCDPLTTFNIIQEKRPYEVYKGAGAALIIKVSDYSSSVHPMNSLPGADADFNNLWNFLTQFKCSVEPCMNQSAEEIRQTIKKWSNKKEVREASIIFVALIGHGNNGIFFASDGDSIPIFDLIQCIDNLHCSDNPRPKIILNLCCRGGLMQVGSNYEKPEEYHMKRPSHLTFKVNPSEGIQTTEATEIVPAHSDFLFIYSTSQHMVATEAPEGNTFLRELLENLSEKCHNTDIVSILREINYELGKIYCKLPMDTSEIITLPSFESYLRKLLYLFPGFGKNEFEQGRKQFEEQSAKEARKKNEMKRMKRGKMLKKEIASLKTELQKEKKTEEAWKKMVENQDKEIEQLRKKLGETERKLEETKKVRSFMIQIY</sequence>
<comment type="caution">
    <text evidence="6">The sequence shown here is derived from an EMBL/GenBank/DDBJ whole genome shotgun (WGS) entry which is preliminary data.</text>
</comment>
<dbReference type="GO" id="GO:0072557">
    <property type="term" value="C:IPAF inflammasome complex"/>
    <property type="evidence" value="ECO:0007669"/>
    <property type="project" value="TreeGrafter"/>
</dbReference>
<evidence type="ECO:0000313" key="7">
    <source>
        <dbReference type="Proteomes" id="UP000218231"/>
    </source>
</evidence>
<dbReference type="SMART" id="SM00115">
    <property type="entry name" value="CASc"/>
    <property type="match status" value="1"/>
</dbReference>
<dbReference type="GO" id="GO:0006508">
    <property type="term" value="P:proteolysis"/>
    <property type="evidence" value="ECO:0007669"/>
    <property type="project" value="InterPro"/>
</dbReference>
<dbReference type="SUPFAM" id="SSF52129">
    <property type="entry name" value="Caspase-like"/>
    <property type="match status" value="1"/>
</dbReference>
<dbReference type="InterPro" id="IPR029030">
    <property type="entry name" value="Caspase-like_dom_sf"/>
</dbReference>
<reference evidence="6 7" key="1">
    <citation type="journal article" date="2017" name="Curr. Biol.">
        <title>Genome architecture and evolution of a unichromosomal asexual nematode.</title>
        <authorList>
            <person name="Fradin H."/>
            <person name="Zegar C."/>
            <person name="Gutwein M."/>
            <person name="Lucas J."/>
            <person name="Kovtun M."/>
            <person name="Corcoran D."/>
            <person name="Baugh L.R."/>
            <person name="Kiontke K."/>
            <person name="Gunsalus K."/>
            <person name="Fitch D.H."/>
            <person name="Piano F."/>
        </authorList>
    </citation>
    <scope>NUCLEOTIDE SEQUENCE [LARGE SCALE GENOMIC DNA]</scope>
    <source>
        <strain evidence="6">PF1309</strain>
    </source>
</reference>
<dbReference type="AlphaFoldDB" id="A0A2A2KUM2"/>
<dbReference type="Proteomes" id="UP000218231">
    <property type="component" value="Unassembled WGS sequence"/>
</dbReference>
<dbReference type="GO" id="GO:0072559">
    <property type="term" value="C:NLRP3 inflammasome complex"/>
    <property type="evidence" value="ECO:0007669"/>
    <property type="project" value="TreeGrafter"/>
</dbReference>
<gene>
    <name evidence="6" type="ORF">WR25_23508</name>
</gene>
<accession>A0A2A2KUM2</accession>
<dbReference type="InterPro" id="IPR011600">
    <property type="entry name" value="Pept_C14_caspase"/>
</dbReference>
<evidence type="ECO:0008006" key="8">
    <source>
        <dbReference type="Google" id="ProtNLM"/>
    </source>
</evidence>
<dbReference type="Pfam" id="PF00656">
    <property type="entry name" value="Peptidase_C14"/>
    <property type="match status" value="1"/>
</dbReference>
<dbReference type="PROSITE" id="PS50208">
    <property type="entry name" value="CASPASE_P20"/>
    <property type="match status" value="1"/>
</dbReference>
<dbReference type="EMBL" id="LIAE01007671">
    <property type="protein sequence ID" value="PAV77665.1"/>
    <property type="molecule type" value="Genomic_DNA"/>
</dbReference>
<dbReference type="Gene3D" id="3.40.50.1460">
    <property type="match status" value="1"/>
</dbReference>
<evidence type="ECO:0000256" key="1">
    <source>
        <dbReference type="ARBA" id="ARBA00010134"/>
    </source>
</evidence>
<evidence type="ECO:0000256" key="3">
    <source>
        <dbReference type="SAM" id="Coils"/>
    </source>
</evidence>
<dbReference type="InterPro" id="IPR015917">
    <property type="entry name" value="Pept_C14A"/>
</dbReference>
<keyword evidence="3" id="KW-0175">Coiled coil</keyword>
<dbReference type="PANTHER" id="PTHR47901">
    <property type="entry name" value="CASPASE RECRUITMENT DOMAIN-CONTAINING PROTEIN 18"/>
    <property type="match status" value="1"/>
</dbReference>
<proteinExistence type="inferred from homology"/>
<feature type="domain" description="Caspase family p10" evidence="4">
    <location>
        <begin position="317"/>
        <end position="408"/>
    </location>
</feature>
<evidence type="ECO:0000256" key="2">
    <source>
        <dbReference type="RuleBase" id="RU003971"/>
    </source>
</evidence>
<keyword evidence="7" id="KW-1185">Reference proteome</keyword>
<dbReference type="GO" id="GO:0097169">
    <property type="term" value="C:AIM2 inflammasome complex"/>
    <property type="evidence" value="ECO:0007669"/>
    <property type="project" value="TreeGrafter"/>
</dbReference>
<comment type="similarity">
    <text evidence="1 2">Belongs to the peptidase C14A family.</text>
</comment>
<dbReference type="InterPro" id="IPR002138">
    <property type="entry name" value="Pept_C14_p10"/>
</dbReference>
<evidence type="ECO:0000313" key="6">
    <source>
        <dbReference type="EMBL" id="PAV77665.1"/>
    </source>
</evidence>
<dbReference type="OrthoDB" id="6114029at2759"/>